<keyword evidence="3" id="KW-0560">Oxidoreductase</keyword>
<feature type="site" description="Lowers pKa of active site Tyr" evidence="6">
    <location>
        <position position="75"/>
    </location>
</feature>
<evidence type="ECO:0000259" key="7">
    <source>
        <dbReference type="Pfam" id="PF00248"/>
    </source>
</evidence>
<sequence>MTTPSLAFADGHRIPQLGLGVYKVDTGIAEQLVDGALRLGYRHIDTAKLYKNEAEVGRGVRSSGVPREEVFVTTKVWDDDQGFDATLRAAERSLAEVDLGYIDLYLIHWPCPAQDLYADTWRALQRLRDEGVVKSIGVSNFHPHHIERLIAETGEKPVINQVELHPRLPQHRTRAFDAEHDILTESWAPLGRGTVLAEPVLAEIGARYGRSPAQVVIRWHLQQGLVVIPKSNSIDRIRQNLEVFDFELDAHDLAAIASLETGERTGMDPDLHEPK</sequence>
<dbReference type="InterPro" id="IPR018170">
    <property type="entry name" value="Aldo/ket_reductase_CS"/>
</dbReference>
<evidence type="ECO:0000256" key="6">
    <source>
        <dbReference type="PIRSR" id="PIRSR000097-3"/>
    </source>
</evidence>
<feature type="binding site" evidence="5">
    <location>
        <position position="108"/>
    </location>
    <ligand>
        <name>substrate</name>
    </ligand>
</feature>
<feature type="active site" description="Proton donor" evidence="4">
    <location>
        <position position="50"/>
    </location>
</feature>
<organism evidence="8 9">
    <name type="scientific">Schumannella soli</name>
    <dbReference type="NCBI Taxonomy" id="2590779"/>
    <lineage>
        <taxon>Bacteria</taxon>
        <taxon>Bacillati</taxon>
        <taxon>Actinomycetota</taxon>
        <taxon>Actinomycetes</taxon>
        <taxon>Micrococcales</taxon>
        <taxon>Microbacteriaceae</taxon>
        <taxon>Schumannella</taxon>
    </lineage>
</organism>
<comment type="similarity">
    <text evidence="1">Belongs to the aldo/keto reductase family.</text>
</comment>
<dbReference type="SUPFAM" id="SSF51430">
    <property type="entry name" value="NAD(P)-linked oxidoreductase"/>
    <property type="match status" value="1"/>
</dbReference>
<keyword evidence="2" id="KW-0521">NADP</keyword>
<evidence type="ECO:0000256" key="2">
    <source>
        <dbReference type="ARBA" id="ARBA00022857"/>
    </source>
</evidence>
<evidence type="ECO:0000256" key="3">
    <source>
        <dbReference type="ARBA" id="ARBA00023002"/>
    </source>
</evidence>
<dbReference type="PANTHER" id="PTHR43827">
    <property type="entry name" value="2,5-DIKETO-D-GLUCONIC ACID REDUCTASE"/>
    <property type="match status" value="1"/>
</dbReference>
<evidence type="ECO:0000256" key="4">
    <source>
        <dbReference type="PIRSR" id="PIRSR000097-1"/>
    </source>
</evidence>
<evidence type="ECO:0000313" key="8">
    <source>
        <dbReference type="EMBL" id="TPW75650.1"/>
    </source>
</evidence>
<dbReference type="EMBL" id="VHQG01000002">
    <property type="protein sequence ID" value="TPW75650.1"/>
    <property type="molecule type" value="Genomic_DNA"/>
</dbReference>
<dbReference type="Gene3D" id="3.20.20.100">
    <property type="entry name" value="NADP-dependent oxidoreductase domain"/>
    <property type="match status" value="1"/>
</dbReference>
<dbReference type="PANTHER" id="PTHR43827:SF3">
    <property type="entry name" value="NADP-DEPENDENT OXIDOREDUCTASE DOMAIN-CONTAINING PROTEIN"/>
    <property type="match status" value="1"/>
</dbReference>
<dbReference type="InterPro" id="IPR036812">
    <property type="entry name" value="NAD(P)_OxRdtase_dom_sf"/>
</dbReference>
<dbReference type="FunFam" id="3.20.20.100:FF:000015">
    <property type="entry name" value="Oxidoreductase, aldo/keto reductase family"/>
    <property type="match status" value="1"/>
</dbReference>
<protein>
    <submittedName>
        <fullName evidence="8">Aldo/keto reductase</fullName>
    </submittedName>
</protein>
<dbReference type="PRINTS" id="PR00069">
    <property type="entry name" value="ALDKETRDTASE"/>
</dbReference>
<name>A0A506Y225_9MICO</name>
<dbReference type="Proteomes" id="UP000316252">
    <property type="component" value="Unassembled WGS sequence"/>
</dbReference>
<dbReference type="RefSeq" id="WP_141163010.1">
    <property type="nucleotide sequence ID" value="NZ_VHQG01000002.1"/>
</dbReference>
<feature type="domain" description="NADP-dependent oxidoreductase" evidence="7">
    <location>
        <begin position="28"/>
        <end position="259"/>
    </location>
</feature>
<keyword evidence="9" id="KW-1185">Reference proteome</keyword>
<dbReference type="GO" id="GO:0016616">
    <property type="term" value="F:oxidoreductase activity, acting on the CH-OH group of donors, NAD or NADP as acceptor"/>
    <property type="evidence" value="ECO:0007669"/>
    <property type="project" value="UniProtKB-ARBA"/>
</dbReference>
<dbReference type="PROSITE" id="PS00062">
    <property type="entry name" value="ALDOKETO_REDUCTASE_2"/>
    <property type="match status" value="1"/>
</dbReference>
<dbReference type="Pfam" id="PF00248">
    <property type="entry name" value="Aldo_ket_red"/>
    <property type="match status" value="1"/>
</dbReference>
<evidence type="ECO:0000313" key="9">
    <source>
        <dbReference type="Proteomes" id="UP000316252"/>
    </source>
</evidence>
<dbReference type="OrthoDB" id="9804790at2"/>
<reference evidence="8 9" key="1">
    <citation type="submission" date="2019-06" db="EMBL/GenBank/DDBJ databases">
        <authorList>
            <person name="Li F."/>
        </authorList>
    </citation>
    <scope>NUCLEOTIDE SEQUENCE [LARGE SCALE GENOMIC DNA]</scope>
    <source>
        <strain evidence="8 9">10F1D-1</strain>
    </source>
</reference>
<dbReference type="PIRSF" id="PIRSF000097">
    <property type="entry name" value="AKR"/>
    <property type="match status" value="1"/>
</dbReference>
<evidence type="ECO:0000256" key="5">
    <source>
        <dbReference type="PIRSR" id="PIRSR000097-2"/>
    </source>
</evidence>
<proteinExistence type="inferred from homology"/>
<comment type="caution">
    <text evidence="8">The sequence shown here is derived from an EMBL/GenBank/DDBJ whole genome shotgun (WGS) entry which is preliminary data.</text>
</comment>
<accession>A0A506Y225</accession>
<gene>
    <name evidence="8" type="ORF">FJ657_07140</name>
</gene>
<dbReference type="AlphaFoldDB" id="A0A506Y225"/>
<dbReference type="PROSITE" id="PS00798">
    <property type="entry name" value="ALDOKETO_REDUCTASE_1"/>
    <property type="match status" value="1"/>
</dbReference>
<dbReference type="InterPro" id="IPR020471">
    <property type="entry name" value="AKR"/>
</dbReference>
<dbReference type="PROSITE" id="PS00063">
    <property type="entry name" value="ALDOKETO_REDUCTASE_3"/>
    <property type="match status" value="1"/>
</dbReference>
<dbReference type="InterPro" id="IPR023210">
    <property type="entry name" value="NADP_OxRdtase_dom"/>
</dbReference>
<evidence type="ECO:0000256" key="1">
    <source>
        <dbReference type="ARBA" id="ARBA00007905"/>
    </source>
</evidence>